<organism evidence="2 4">
    <name type="scientific">Anoxybacteroides rupiense</name>
    <dbReference type="NCBI Taxonomy" id="311460"/>
    <lineage>
        <taxon>Bacteria</taxon>
        <taxon>Bacillati</taxon>
        <taxon>Bacillota</taxon>
        <taxon>Bacilli</taxon>
        <taxon>Bacillales</taxon>
        <taxon>Anoxybacillaceae</taxon>
        <taxon>Anoxybacteroides</taxon>
    </lineage>
</organism>
<evidence type="ECO:0000313" key="3">
    <source>
        <dbReference type="Proteomes" id="UP001213979"/>
    </source>
</evidence>
<dbReference type="RefSeq" id="WP_159719236.1">
    <property type="nucleotide sequence ID" value="NZ_JAGUQN010000012.1"/>
</dbReference>
<evidence type="ECO:0008006" key="5">
    <source>
        <dbReference type="Google" id="ProtNLM"/>
    </source>
</evidence>
<keyword evidence="3" id="KW-1185">Reference proteome</keyword>
<sequence length="49" mass="5645">MAFSYFCGWLPDHVGENESDVGRTAVSRRLHVRTARFQRYVWLDGGDVS</sequence>
<accession>A0ABD5IWU6</accession>
<dbReference type="EMBL" id="JARTLI010000035">
    <property type="protein sequence ID" value="MED5052822.1"/>
    <property type="molecule type" value="Genomic_DNA"/>
</dbReference>
<gene>
    <name evidence="2" type="ORF">P9850_13500</name>
    <name evidence="1" type="ORF">PNH38_16945</name>
</gene>
<evidence type="ECO:0000313" key="1">
    <source>
        <dbReference type="EMBL" id="MDE8565534.1"/>
    </source>
</evidence>
<reference evidence="2 4" key="2">
    <citation type="submission" date="2023-03" db="EMBL/GenBank/DDBJ databases">
        <title>Bacillus Genome Sequencing.</title>
        <authorList>
            <person name="Dunlap C."/>
        </authorList>
    </citation>
    <scope>NUCLEOTIDE SEQUENCE [LARGE SCALE GENOMIC DNA]</scope>
    <source>
        <strain evidence="2 4">NRS-38</strain>
    </source>
</reference>
<dbReference type="Proteomes" id="UP001339962">
    <property type="component" value="Unassembled WGS sequence"/>
</dbReference>
<protein>
    <recommendedName>
        <fullName evidence="5">Transposase</fullName>
    </recommendedName>
</protein>
<reference evidence="1 3" key="1">
    <citation type="submission" date="2023-01" db="EMBL/GenBank/DDBJ databases">
        <title>Genome-based reclassification of Anoxybacillus geothermalis as a later heterotypic synonym of Anoxybacillus rupiensis.</title>
        <authorList>
            <person name="Inan Bektas K."/>
            <person name="Canakci S."/>
            <person name="Belduz A.A."/>
            <person name="Guler H.H."/>
        </authorList>
    </citation>
    <scope>NUCLEOTIDE SEQUENCE [LARGE SCALE GENOMIC DNA]</scope>
    <source>
        <strain evidence="1 3">DSM 17127</strain>
    </source>
</reference>
<comment type="caution">
    <text evidence="2">The sequence shown here is derived from an EMBL/GenBank/DDBJ whole genome shotgun (WGS) entry which is preliminary data.</text>
</comment>
<dbReference type="Proteomes" id="UP001213979">
    <property type="component" value="Unassembled WGS sequence"/>
</dbReference>
<dbReference type="EMBL" id="JAQOTG010000025">
    <property type="protein sequence ID" value="MDE8565534.1"/>
    <property type="molecule type" value="Genomic_DNA"/>
</dbReference>
<evidence type="ECO:0000313" key="4">
    <source>
        <dbReference type="Proteomes" id="UP001339962"/>
    </source>
</evidence>
<name>A0ABD5IWU6_9BACL</name>
<proteinExistence type="predicted"/>
<dbReference type="AlphaFoldDB" id="A0ABD5IWU6"/>
<evidence type="ECO:0000313" key="2">
    <source>
        <dbReference type="EMBL" id="MED5052822.1"/>
    </source>
</evidence>